<keyword evidence="2" id="KW-1185">Reference proteome</keyword>
<organism evidence="1 2">
    <name type="scientific">Deinococcus koreensis</name>
    <dbReference type="NCBI Taxonomy" id="2054903"/>
    <lineage>
        <taxon>Bacteria</taxon>
        <taxon>Thermotogati</taxon>
        <taxon>Deinococcota</taxon>
        <taxon>Deinococci</taxon>
        <taxon>Deinococcales</taxon>
        <taxon>Deinococcaceae</taxon>
        <taxon>Deinococcus</taxon>
    </lineage>
</organism>
<reference evidence="1 2" key="1">
    <citation type="submission" date="2018-01" db="EMBL/GenBank/DDBJ databases">
        <title>Deinococcus koreensis sp. nov., a radiation-resistant bacterium isolated from river water.</title>
        <authorList>
            <person name="Choi A."/>
        </authorList>
    </citation>
    <scope>NUCLEOTIDE SEQUENCE [LARGE SCALE GENOMIC DNA]</scope>
    <source>
        <strain evidence="1 2">SJW1-2</strain>
    </source>
</reference>
<name>A0A2K3US58_9DEIO</name>
<dbReference type="RefSeq" id="WP_103314210.1">
    <property type="nucleotide sequence ID" value="NZ_PPPD01000004.1"/>
</dbReference>
<protein>
    <submittedName>
        <fullName evidence="1">Uncharacterized protein</fullName>
    </submittedName>
</protein>
<evidence type="ECO:0000313" key="2">
    <source>
        <dbReference type="Proteomes" id="UP000236379"/>
    </source>
</evidence>
<dbReference type="Proteomes" id="UP000236379">
    <property type="component" value="Unassembled WGS sequence"/>
</dbReference>
<proteinExistence type="predicted"/>
<dbReference type="EMBL" id="PPPD01000004">
    <property type="protein sequence ID" value="PNY79382.1"/>
    <property type="molecule type" value="Genomic_DNA"/>
</dbReference>
<gene>
    <name evidence="1" type="ORF">CVO96_19870</name>
</gene>
<dbReference type="InterPro" id="IPR006311">
    <property type="entry name" value="TAT_signal"/>
</dbReference>
<dbReference type="PROSITE" id="PS51318">
    <property type="entry name" value="TAT"/>
    <property type="match status" value="1"/>
</dbReference>
<comment type="caution">
    <text evidence="1">The sequence shown here is derived from an EMBL/GenBank/DDBJ whole genome shotgun (WGS) entry which is preliminary data.</text>
</comment>
<dbReference type="AlphaFoldDB" id="A0A2K3US58"/>
<accession>A0A2K3US58</accession>
<evidence type="ECO:0000313" key="1">
    <source>
        <dbReference type="EMBL" id="PNY79382.1"/>
    </source>
</evidence>
<dbReference type="OrthoDB" id="7281440at2"/>
<sequence length="194" mass="20945">MTKPESANDTTDRRTVLGRLTAAGLGLGLLGLGTSARAGGAGTAMKTGMTEKDFRMGVIGPATLSRMVSQLAVERATNANAREFARFELREAIAVTTVLRELKTPVLPMNAQARATLTKIETAAPGLDFDRAYITAQYENHVFLRDLATAYLANTTPSEPTFPEQQGRHLATLALNQFTEHVELTARILRELGS</sequence>